<dbReference type="Proteomes" id="UP000261540">
    <property type="component" value="Unplaced"/>
</dbReference>
<keyword evidence="9" id="KW-1185">Reference proteome</keyword>
<proteinExistence type="predicted"/>
<feature type="region of interest" description="Disordered" evidence="6">
    <location>
        <begin position="207"/>
        <end position="324"/>
    </location>
</feature>
<evidence type="ECO:0000259" key="7">
    <source>
        <dbReference type="PROSITE" id="PS50003"/>
    </source>
</evidence>
<evidence type="ECO:0000256" key="1">
    <source>
        <dbReference type="ARBA" id="ARBA00022553"/>
    </source>
</evidence>
<dbReference type="CDD" id="cd13308">
    <property type="entry name" value="PH_3BP2"/>
    <property type="match status" value="1"/>
</dbReference>
<dbReference type="InterPro" id="IPR000980">
    <property type="entry name" value="SH2"/>
</dbReference>
<organism evidence="8 9">
    <name type="scientific">Paramormyrops kingsleyae</name>
    <dbReference type="NCBI Taxonomy" id="1676925"/>
    <lineage>
        <taxon>Eukaryota</taxon>
        <taxon>Metazoa</taxon>
        <taxon>Chordata</taxon>
        <taxon>Craniata</taxon>
        <taxon>Vertebrata</taxon>
        <taxon>Euteleostomi</taxon>
        <taxon>Actinopterygii</taxon>
        <taxon>Neopterygii</taxon>
        <taxon>Teleostei</taxon>
        <taxon>Osteoglossocephala</taxon>
        <taxon>Osteoglossomorpha</taxon>
        <taxon>Osteoglossiformes</taxon>
        <taxon>Mormyridae</taxon>
        <taxon>Paramormyrops</taxon>
    </lineage>
</organism>
<accession>A0A3B3QK42</accession>
<dbReference type="SUPFAM" id="SSF55550">
    <property type="entry name" value="SH2 domain"/>
    <property type="match status" value="1"/>
</dbReference>
<dbReference type="SUPFAM" id="SSF50729">
    <property type="entry name" value="PH domain-like"/>
    <property type="match status" value="1"/>
</dbReference>
<evidence type="ECO:0000313" key="9">
    <source>
        <dbReference type="Proteomes" id="UP000261540"/>
    </source>
</evidence>
<evidence type="ECO:0000256" key="4">
    <source>
        <dbReference type="ARBA" id="ARBA00056733"/>
    </source>
</evidence>
<evidence type="ECO:0000256" key="5">
    <source>
        <dbReference type="ARBA" id="ARBA00070257"/>
    </source>
</evidence>
<dbReference type="InterPro" id="IPR011993">
    <property type="entry name" value="PH-like_dom_sf"/>
</dbReference>
<dbReference type="SMART" id="SM00252">
    <property type="entry name" value="SH2"/>
    <property type="match status" value="1"/>
</dbReference>
<dbReference type="PANTHER" id="PTHR15126:SF4">
    <property type="entry name" value="SH3 DOMAIN-BINDING PROTEIN 2"/>
    <property type="match status" value="1"/>
</dbReference>
<dbReference type="Pfam" id="PF00169">
    <property type="entry name" value="PH"/>
    <property type="match status" value="1"/>
</dbReference>
<dbReference type="FunFam" id="2.30.29.30:FF:000147">
    <property type="entry name" value="SH3 domain-binding protein 2 isoform X2"/>
    <property type="match status" value="1"/>
</dbReference>
<keyword evidence="1" id="KW-0597">Phosphoprotein</keyword>
<sequence length="561" mass="63121">MPMAVSVKKKKPFAFSGQHTVKTCYKDWDGINMASSQIPWPTPMRAIGAQNLLTMPGGVSHSGYLHKKGGSQFSLMKWPLRFIILHKGCMYYFKSSTSPSPQGAFSLNGYNRVMRAAEETTANNVFPFKIVHFSKRHRTWYFSAACEDERKKWMVDLRKEIDFYHDRRDARVASDSNTDLDGFYGSIEKPLEINYTPDTEDDYVVEDEEDEDEDYLKPDEGQSMTGHLMKPPPAYPPPPVPFLQHTDFPHRASPPPLAPTKNLPNPVPRKPAPPLPPPKLPKPDNLVEMDMVNKGPPPPVPLAHLKQKPSPEPHPRLPKGTTPCTAPLILKKKVSTTLGVLSETKPPVPIQGPRTLPICVNLERNLSLMVGPKPSMNPLIPGKKPLEELAKPAMYRPSLAPKPSPSDTKTRGPFQRSSPDGQSFRSSVDEVPAHLRKAAPKHEDESDDDYENVQLPDSVFIKTTETSNVEKLFKETCRSPEDGLYCIRNSGTKTSKVLVVWDVGLNKARNYRLFEEDSRIFLEAEVSFPTLAALVEYYYLHPLPNHQSLCLQRPYGYTPPR</sequence>
<reference evidence="8" key="2">
    <citation type="submission" date="2025-09" db="UniProtKB">
        <authorList>
            <consortium name="Ensembl"/>
        </authorList>
    </citation>
    <scope>IDENTIFICATION</scope>
</reference>
<dbReference type="AlphaFoldDB" id="A0A3B3QK42"/>
<feature type="compositionally biased region" description="Polar residues" evidence="6">
    <location>
        <begin position="415"/>
        <end position="426"/>
    </location>
</feature>
<dbReference type="GeneTree" id="ENSGT00390000002216"/>
<dbReference type="Gene3D" id="3.30.505.10">
    <property type="entry name" value="SH2 domain"/>
    <property type="match status" value="1"/>
</dbReference>
<dbReference type="InterPro" id="IPR036860">
    <property type="entry name" value="SH2_dom_sf"/>
</dbReference>
<keyword evidence="2" id="KW-0727">SH2 domain</keyword>
<evidence type="ECO:0000256" key="2">
    <source>
        <dbReference type="ARBA" id="ARBA00022999"/>
    </source>
</evidence>
<keyword evidence="3" id="KW-0729">SH3-binding</keyword>
<evidence type="ECO:0000256" key="3">
    <source>
        <dbReference type="ARBA" id="ARBA00023036"/>
    </source>
</evidence>
<reference evidence="8" key="1">
    <citation type="submission" date="2025-08" db="UniProtKB">
        <authorList>
            <consortium name="Ensembl"/>
        </authorList>
    </citation>
    <scope>IDENTIFICATION</scope>
</reference>
<dbReference type="Ensembl" id="ENSPKIT00000029946.1">
    <property type="protein sequence ID" value="ENSPKIP00000005930.1"/>
    <property type="gene ID" value="ENSPKIG00000022417.1"/>
</dbReference>
<dbReference type="PROSITE" id="PS50003">
    <property type="entry name" value="PH_DOMAIN"/>
    <property type="match status" value="1"/>
</dbReference>
<dbReference type="RefSeq" id="XP_023663995.1">
    <property type="nucleotide sequence ID" value="XM_023808227.2"/>
</dbReference>
<feature type="region of interest" description="Disordered" evidence="6">
    <location>
        <begin position="396"/>
        <end position="431"/>
    </location>
</feature>
<dbReference type="OrthoDB" id="10254483at2759"/>
<protein>
    <recommendedName>
        <fullName evidence="5">SH3 domain-binding protein 2</fullName>
    </recommendedName>
</protein>
<feature type="domain" description="PH" evidence="7">
    <location>
        <begin position="58"/>
        <end position="162"/>
    </location>
</feature>
<name>A0A3B3QK42_9TELE</name>
<feature type="compositionally biased region" description="Pro residues" evidence="6">
    <location>
        <begin position="265"/>
        <end position="280"/>
    </location>
</feature>
<dbReference type="Gene3D" id="2.30.29.30">
    <property type="entry name" value="Pleckstrin-homology domain (PH domain)/Phosphotyrosine-binding domain (PTB)"/>
    <property type="match status" value="1"/>
</dbReference>
<dbReference type="InterPro" id="IPR001849">
    <property type="entry name" value="PH_domain"/>
</dbReference>
<dbReference type="GeneID" id="111842018"/>
<dbReference type="FunFam" id="3.30.505.10:FF:000043">
    <property type="entry name" value="SH3 domain binding protein 2"/>
    <property type="match status" value="1"/>
</dbReference>
<dbReference type="GO" id="GO:0007165">
    <property type="term" value="P:signal transduction"/>
    <property type="evidence" value="ECO:0007669"/>
    <property type="project" value="InterPro"/>
</dbReference>
<evidence type="ECO:0000313" key="8">
    <source>
        <dbReference type="Ensembl" id="ENSPKIP00000005930.1"/>
    </source>
</evidence>
<dbReference type="PANTHER" id="PTHR15126">
    <property type="entry name" value="SH3-BINDING"/>
    <property type="match status" value="1"/>
</dbReference>
<dbReference type="SMART" id="SM00233">
    <property type="entry name" value="PH"/>
    <property type="match status" value="1"/>
</dbReference>
<comment type="function">
    <text evidence="4">Binds differentially to the SH3 domains of certain proteins of signal transduction pathways. Binds to phosphatidylinositols; linking the hemopoietic tyrosine kinase fes to the cytoplasmic membrane in a phosphorylation dependent mechanism.</text>
</comment>
<dbReference type="InterPro" id="IPR035848">
    <property type="entry name" value="SH3BP2"/>
</dbReference>
<feature type="compositionally biased region" description="Pro residues" evidence="6">
    <location>
        <begin position="230"/>
        <end position="241"/>
    </location>
</feature>
<dbReference type="GO" id="GO:0017124">
    <property type="term" value="F:SH3 domain binding"/>
    <property type="evidence" value="ECO:0007669"/>
    <property type="project" value="UniProtKB-KW"/>
</dbReference>
<evidence type="ECO:0000256" key="6">
    <source>
        <dbReference type="SAM" id="MobiDB-lite"/>
    </source>
</evidence>